<accession>A0ABV0ITT1</accession>
<reference evidence="1 2" key="1">
    <citation type="submission" date="2024-05" db="EMBL/GenBank/DDBJ databases">
        <authorList>
            <person name="De Oliveira J.P."/>
            <person name="Noriler S.A."/>
            <person name="De Oliveira A.G."/>
            <person name="Sipoli D.S."/>
        </authorList>
    </citation>
    <scope>NUCLEOTIDE SEQUENCE [LARGE SCALE GENOMIC DNA]</scope>
    <source>
        <strain evidence="1 2">LABIM192</strain>
    </source>
</reference>
<dbReference type="Gene3D" id="2.130.10.10">
    <property type="entry name" value="YVTN repeat-like/Quinoprotein amine dehydrogenase"/>
    <property type="match status" value="1"/>
</dbReference>
<evidence type="ECO:0008006" key="3">
    <source>
        <dbReference type="Google" id="ProtNLM"/>
    </source>
</evidence>
<protein>
    <recommendedName>
        <fullName evidence="3">Glycosyl hydrolase</fullName>
    </recommendedName>
</protein>
<dbReference type="EMBL" id="JBDXMI010000001">
    <property type="protein sequence ID" value="MEO9384681.1"/>
    <property type="molecule type" value="Genomic_DNA"/>
</dbReference>
<dbReference type="RefSeq" id="WP_347936448.1">
    <property type="nucleotide sequence ID" value="NZ_CP158160.1"/>
</dbReference>
<keyword evidence="2" id="KW-1185">Reference proteome</keyword>
<dbReference type="InterPro" id="IPR015943">
    <property type="entry name" value="WD40/YVTN_repeat-like_dom_sf"/>
</dbReference>
<name>A0ABV0ITT1_9NEIS</name>
<proteinExistence type="predicted"/>
<gene>
    <name evidence="1" type="ORF">ABI908_11300</name>
</gene>
<sequence>MWTYETDLMEHDKPYGGGDMRIHGRSVIVFKPIGPEITFKKMTEEERKHPEKYNSVVTEPWMNDSSERLNRHTVRLLRGDMDKGIYRIFEKPGQNGAWWLSPDWQTIYVSTDWTNYHLPNGPDGYGQRQHTLWKSTDGGQSWRQLQWPEHTQPGQPLFMADGKRGYLVADGMRIWRTLDGGEHWQEIALPSWANQQLTGHPSGNGLLPMVKDSRATFSAYDLADDGALRVAFYVRKAKLAPGIGEVTESTLLYRLPLSASLDELARKWMQPEIVLPQQSVMDIKVSRDGNLNLIALQGKLQSEKVAETQQRQAAYVQWKDGKESYRHVFDAHVVPGALFIGPQNQLVLAGESLEPKQTTSDSITLVSTDQGRSWDETSDGMAYAWYYEGERNRIWKYQLQSLYWRELK</sequence>
<evidence type="ECO:0000313" key="1">
    <source>
        <dbReference type="EMBL" id="MEO9384681.1"/>
    </source>
</evidence>
<organism evidence="1 2">
    <name type="scientific">Chromobacterium phragmitis</name>
    <dbReference type="NCBI Taxonomy" id="2202141"/>
    <lineage>
        <taxon>Bacteria</taxon>
        <taxon>Pseudomonadati</taxon>
        <taxon>Pseudomonadota</taxon>
        <taxon>Betaproteobacteria</taxon>
        <taxon>Neisseriales</taxon>
        <taxon>Chromobacteriaceae</taxon>
        <taxon>Chromobacterium</taxon>
    </lineage>
</organism>
<comment type="caution">
    <text evidence="1">The sequence shown here is derived from an EMBL/GenBank/DDBJ whole genome shotgun (WGS) entry which is preliminary data.</text>
</comment>
<evidence type="ECO:0000313" key="2">
    <source>
        <dbReference type="Proteomes" id="UP001462502"/>
    </source>
</evidence>
<dbReference type="Proteomes" id="UP001462502">
    <property type="component" value="Unassembled WGS sequence"/>
</dbReference>
<dbReference type="SUPFAM" id="SSF110296">
    <property type="entry name" value="Oligoxyloglucan reducing end-specific cellobiohydrolase"/>
    <property type="match status" value="1"/>
</dbReference>